<feature type="transmembrane region" description="Helical" evidence="8">
    <location>
        <begin position="356"/>
        <end position="382"/>
    </location>
</feature>
<dbReference type="EMBL" id="CP089051">
    <property type="protein sequence ID" value="UYF72398.1"/>
    <property type="molecule type" value="Genomic_DNA"/>
</dbReference>
<feature type="transmembrane region" description="Helical" evidence="8">
    <location>
        <begin position="265"/>
        <end position="284"/>
    </location>
</feature>
<dbReference type="PANTHER" id="PTHR42865:SF7">
    <property type="entry name" value="PROTON_GLUTAMATE-ASPARTATE SYMPORTER"/>
    <property type="match status" value="1"/>
</dbReference>
<keyword evidence="6 8" id="KW-1133">Transmembrane helix</keyword>
<dbReference type="SUPFAM" id="SSF118215">
    <property type="entry name" value="Proton glutamate symport protein"/>
    <property type="match status" value="1"/>
</dbReference>
<dbReference type="GO" id="GO:0006835">
    <property type="term" value="P:dicarboxylic acid transport"/>
    <property type="evidence" value="ECO:0007669"/>
    <property type="project" value="TreeGrafter"/>
</dbReference>
<evidence type="ECO:0000256" key="6">
    <source>
        <dbReference type="ARBA" id="ARBA00022989"/>
    </source>
</evidence>
<dbReference type="InterPro" id="IPR018107">
    <property type="entry name" value="Na-dicarboxylate_symporter_CS"/>
</dbReference>
<evidence type="ECO:0000256" key="7">
    <source>
        <dbReference type="ARBA" id="ARBA00023136"/>
    </source>
</evidence>
<evidence type="ECO:0000256" key="4">
    <source>
        <dbReference type="ARBA" id="ARBA00022692"/>
    </source>
</evidence>
<evidence type="ECO:0000256" key="5">
    <source>
        <dbReference type="ARBA" id="ARBA00022847"/>
    </source>
</evidence>
<keyword evidence="5" id="KW-0769">Symport</keyword>
<dbReference type="GO" id="GO:0005886">
    <property type="term" value="C:plasma membrane"/>
    <property type="evidence" value="ECO:0007669"/>
    <property type="project" value="UniProtKB-SubCell"/>
</dbReference>
<dbReference type="RefSeq" id="WP_227613797.1">
    <property type="nucleotide sequence ID" value="NZ_BHGA01000009.1"/>
</dbReference>
<evidence type="ECO:0000313" key="9">
    <source>
        <dbReference type="EMBL" id="UYF72398.1"/>
    </source>
</evidence>
<dbReference type="FunFam" id="1.10.3860.10:FF:000001">
    <property type="entry name" value="C4-dicarboxylate transport protein"/>
    <property type="match status" value="1"/>
</dbReference>
<gene>
    <name evidence="9" type="ORF">LSO60_03740</name>
</gene>
<dbReference type="InterPro" id="IPR036458">
    <property type="entry name" value="Na:dicarbo_symporter_sf"/>
</dbReference>
<dbReference type="PANTHER" id="PTHR42865">
    <property type="entry name" value="PROTON/GLUTAMATE-ASPARTATE SYMPORTER"/>
    <property type="match status" value="1"/>
</dbReference>
<reference evidence="9" key="1">
    <citation type="journal article" date="2022" name="J Glob Antimicrob Resist">
        <title>Comparative analysis of IMP-4- and OXA-58-containing plasmids of three carbapenemase-producing Acinetobacter ursingii strains in the Netherlands.</title>
        <authorList>
            <person name="Hendrickx A.P.A."/>
            <person name="Schade R.P."/>
            <person name="Landman F."/>
            <person name="Bosch T."/>
            <person name="Schouls L.M."/>
            <person name="van Dijk K."/>
        </authorList>
    </citation>
    <scope>NUCLEOTIDE SEQUENCE</scope>
    <source>
        <strain evidence="9">RIVM_C010559</strain>
    </source>
</reference>
<dbReference type="AlphaFoldDB" id="A0AA46NET4"/>
<dbReference type="GO" id="GO:0015293">
    <property type="term" value="F:symporter activity"/>
    <property type="evidence" value="ECO:0007669"/>
    <property type="project" value="UniProtKB-KW"/>
</dbReference>
<feature type="transmembrane region" description="Helical" evidence="8">
    <location>
        <begin position="155"/>
        <end position="174"/>
    </location>
</feature>
<keyword evidence="3" id="KW-1003">Cell membrane</keyword>
<accession>A0AA46NET4</accession>
<dbReference type="PROSITE" id="PS00714">
    <property type="entry name" value="NA_DICARBOXYL_SYMP_2"/>
    <property type="match status" value="1"/>
</dbReference>
<feature type="transmembrane region" description="Helical" evidence="8">
    <location>
        <begin position="7"/>
        <end position="28"/>
    </location>
</feature>
<keyword evidence="4 8" id="KW-0812">Transmembrane</keyword>
<comment type="subcellular location">
    <subcellularLocation>
        <location evidence="1">Cell membrane</location>
        <topology evidence="1">Multi-pass membrane protein</topology>
    </subcellularLocation>
</comment>
<feature type="transmembrane region" description="Helical" evidence="8">
    <location>
        <begin position="304"/>
        <end position="324"/>
    </location>
</feature>
<dbReference type="Gene3D" id="1.10.3860.10">
    <property type="entry name" value="Sodium:dicarboxylate symporter"/>
    <property type="match status" value="1"/>
</dbReference>
<evidence type="ECO:0000313" key="10">
    <source>
        <dbReference type="Proteomes" id="UP001164064"/>
    </source>
</evidence>
<dbReference type="Proteomes" id="UP001164064">
    <property type="component" value="Chromosome"/>
</dbReference>
<feature type="transmembrane region" description="Helical" evidence="8">
    <location>
        <begin position="85"/>
        <end position="107"/>
    </location>
</feature>
<evidence type="ECO:0000256" key="2">
    <source>
        <dbReference type="ARBA" id="ARBA00022448"/>
    </source>
</evidence>
<dbReference type="GeneID" id="66211586"/>
<feature type="transmembrane region" description="Helical" evidence="8">
    <location>
        <begin position="48"/>
        <end position="73"/>
    </location>
</feature>
<proteinExistence type="predicted"/>
<dbReference type="Pfam" id="PF00375">
    <property type="entry name" value="SDF"/>
    <property type="match status" value="1"/>
</dbReference>
<evidence type="ECO:0000256" key="1">
    <source>
        <dbReference type="ARBA" id="ARBA00004651"/>
    </source>
</evidence>
<organism evidence="9 10">
    <name type="scientific">Acinetobacter ursingii</name>
    <dbReference type="NCBI Taxonomy" id="108980"/>
    <lineage>
        <taxon>Bacteria</taxon>
        <taxon>Pseudomonadati</taxon>
        <taxon>Pseudomonadota</taxon>
        <taxon>Gammaproteobacteria</taxon>
        <taxon>Moraxellales</taxon>
        <taxon>Moraxellaceae</taxon>
        <taxon>Acinetobacter</taxon>
    </lineage>
</organism>
<dbReference type="PROSITE" id="PS00713">
    <property type="entry name" value="NA_DICARBOXYL_SYMP_1"/>
    <property type="match status" value="1"/>
</dbReference>
<keyword evidence="7 8" id="KW-0472">Membrane</keyword>
<keyword evidence="2" id="KW-0813">Transport</keyword>
<protein>
    <submittedName>
        <fullName evidence="9">Cation:dicarboxylase symporter family transporter</fullName>
    </submittedName>
</protein>
<sequence length="437" mass="46957">MNKKPKISLVWQIMIGLVLGILVGFYLNTHPSDNKWLIEQVFQPMGDIFIKLMKMIVIPIVFSCLVVGIAGHSDGKSMGRMGAKTIFYFLCVTTTAIIIGLVVGNVVKPGAGADLSSMVAAHVNTLPTTETKHGLGHVILNIIPDNIVDAMAKGSLLPVIFFAVMFGLGVASLPHEKKDIVVSFFSSVSEAMFKVTHMIMAYSPIGIFGMIAVTVTNFGMESMLPLLKLIGTTYVTAILFVVIVFGLIARFIGINIFQLIRFMKAELVLAFSSASSTTVLPQVIQKTERFGSDRGISSFVVPTGYSFNLDGASLFLGLGTLFIAQIYGIHLSLADQIMLVVTMVITSKGAAGVPGFMFVILSATLSSAGIPLEGIAFIAGVYRLMDMPNTALNVLGNTLAPLVISKWEGKFSEERHQQALLSMKHSNPSVAQPTSES</sequence>
<dbReference type="PRINTS" id="PR00173">
    <property type="entry name" value="EDTRNSPORT"/>
</dbReference>
<dbReference type="InterPro" id="IPR001991">
    <property type="entry name" value="Na-dicarboxylate_symporter"/>
</dbReference>
<feature type="transmembrane region" description="Helical" evidence="8">
    <location>
        <begin position="234"/>
        <end position="253"/>
    </location>
</feature>
<evidence type="ECO:0000256" key="3">
    <source>
        <dbReference type="ARBA" id="ARBA00022475"/>
    </source>
</evidence>
<evidence type="ECO:0000256" key="8">
    <source>
        <dbReference type="SAM" id="Phobius"/>
    </source>
</evidence>
<name>A0AA46NET4_9GAMM</name>
<feature type="transmembrane region" description="Helical" evidence="8">
    <location>
        <begin position="195"/>
        <end position="214"/>
    </location>
</feature>